<gene>
    <name evidence="12" type="primary">TOM70_1</name>
    <name evidence="12" type="ORF">IWQ60_007673</name>
</gene>
<keyword evidence="5 10" id="KW-0802">TPR repeat</keyword>
<evidence type="ECO:0000256" key="3">
    <source>
        <dbReference type="ARBA" id="ARBA00022737"/>
    </source>
</evidence>
<keyword evidence="2" id="KW-0812">Transmembrane</keyword>
<dbReference type="EMBL" id="JANBPT010000527">
    <property type="protein sequence ID" value="KAJ1917790.1"/>
    <property type="molecule type" value="Genomic_DNA"/>
</dbReference>
<proteinExistence type="inferred from homology"/>
<sequence>MAPPPTHPAVPSLSADQIARTADRLNLNAVDPVPARSPTGGLKGLLDNRDWKFYLAVTLPPLVIASLGLWYYTSSSSKGSGGSTKKKGKGKRRPRPSSSSGTVPAAKPEVDTKAEATTETESPAEADATTGKVLDPTQLTDAEIEALSETQRREYATGIKSKGNKFFSGRKYEKAIELYTQALRFVKDPVFYANRAAGYNELERPRDTVADCDAALALDPTYVKALVRRATAHEKLGDYRPAMEDLTEACILDEFKNNVASSALERVVGKYSQDEAEKIFANRQPHFQSASLIRGFFTNFRPDPALASPPADLDALSAGPRAFWQAQAYLTAEDYPAALEHVETALREGELGDLEAKALTLRGTLHILRGDVDPALADLDAAIAADPTDLTPHLRKANFYIERRSMLEAVAAVEAAEKVTGADPTEVHFQKGQVFFFTNNFRDAINSFDEAIKHDPDFVTAYIQKGVSQYKAGEVASAQATFEEAIERFPDNADVHNYFAEVFIDQGKVDQGMAQLDQATTKDPRHALVWVNKALASLHYKEDVEASSAAIARALEIDPQCELAVAAASQIYHQSARFEEAFKYLDELTQLSRSKEEVASTIGVRESTRMQLQILQKNPHLLAKLSGGGM</sequence>
<protein>
    <submittedName>
        <fullName evidence="12">TOM (Translocase of outer membrane) complex component</fullName>
    </submittedName>
</protein>
<organism evidence="12 13">
    <name type="scientific">Tieghemiomyces parasiticus</name>
    <dbReference type="NCBI Taxonomy" id="78921"/>
    <lineage>
        <taxon>Eukaryota</taxon>
        <taxon>Fungi</taxon>
        <taxon>Fungi incertae sedis</taxon>
        <taxon>Zoopagomycota</taxon>
        <taxon>Kickxellomycotina</taxon>
        <taxon>Dimargaritomycetes</taxon>
        <taxon>Dimargaritales</taxon>
        <taxon>Dimargaritaceae</taxon>
        <taxon>Tieghemiomyces</taxon>
    </lineage>
</organism>
<accession>A0A9W7ZWT9</accession>
<feature type="compositionally biased region" description="Low complexity" evidence="11">
    <location>
        <begin position="117"/>
        <end position="130"/>
    </location>
</feature>
<keyword evidence="13" id="KW-1185">Reference proteome</keyword>
<evidence type="ECO:0000256" key="4">
    <source>
        <dbReference type="ARBA" id="ARBA00022787"/>
    </source>
</evidence>
<keyword evidence="6" id="KW-1133">Transmembrane helix</keyword>
<evidence type="ECO:0000256" key="9">
    <source>
        <dbReference type="ARBA" id="ARBA00038030"/>
    </source>
</evidence>
<evidence type="ECO:0000256" key="7">
    <source>
        <dbReference type="ARBA" id="ARBA00023128"/>
    </source>
</evidence>
<evidence type="ECO:0000256" key="10">
    <source>
        <dbReference type="PROSITE-ProRule" id="PRU00339"/>
    </source>
</evidence>
<feature type="region of interest" description="Disordered" evidence="11">
    <location>
        <begin position="75"/>
        <end position="139"/>
    </location>
</feature>
<dbReference type="SMART" id="SM00028">
    <property type="entry name" value="TPR"/>
    <property type="match status" value="8"/>
</dbReference>
<dbReference type="PROSITE" id="PS50005">
    <property type="entry name" value="TPR"/>
    <property type="match status" value="3"/>
</dbReference>
<keyword evidence="4" id="KW-1000">Mitochondrion outer membrane</keyword>
<dbReference type="InterPro" id="IPR019734">
    <property type="entry name" value="TPR_rpt"/>
</dbReference>
<dbReference type="SUPFAM" id="SSF48452">
    <property type="entry name" value="TPR-like"/>
    <property type="match status" value="3"/>
</dbReference>
<comment type="subcellular location">
    <subcellularLocation>
        <location evidence="1">Mitochondrion outer membrane</location>
        <topology evidence="1">Single-pass membrane protein</topology>
    </subcellularLocation>
</comment>
<keyword evidence="8" id="KW-0472">Membrane</keyword>
<dbReference type="OrthoDB" id="2942533at2759"/>
<dbReference type="PANTHER" id="PTHR46208:SF1">
    <property type="entry name" value="MITOCHONDRIAL IMPORT RECEPTOR SUBUNIT TOM70"/>
    <property type="match status" value="1"/>
</dbReference>
<dbReference type="Proteomes" id="UP001150569">
    <property type="component" value="Unassembled WGS sequence"/>
</dbReference>
<evidence type="ECO:0000256" key="5">
    <source>
        <dbReference type="ARBA" id="ARBA00022803"/>
    </source>
</evidence>
<dbReference type="GO" id="GO:0005741">
    <property type="term" value="C:mitochondrial outer membrane"/>
    <property type="evidence" value="ECO:0007669"/>
    <property type="project" value="UniProtKB-SubCell"/>
</dbReference>
<dbReference type="GO" id="GO:0030943">
    <property type="term" value="F:mitochondrion targeting sequence binding"/>
    <property type="evidence" value="ECO:0007669"/>
    <property type="project" value="TreeGrafter"/>
</dbReference>
<dbReference type="Pfam" id="PF13432">
    <property type="entry name" value="TPR_16"/>
    <property type="match status" value="1"/>
</dbReference>
<evidence type="ECO:0000256" key="11">
    <source>
        <dbReference type="SAM" id="MobiDB-lite"/>
    </source>
</evidence>
<evidence type="ECO:0000256" key="1">
    <source>
        <dbReference type="ARBA" id="ARBA00004572"/>
    </source>
</evidence>
<feature type="repeat" description="TPR" evidence="10">
    <location>
        <begin position="425"/>
        <end position="458"/>
    </location>
</feature>
<keyword evidence="7" id="KW-0496">Mitochondrion</keyword>
<feature type="repeat" description="TPR" evidence="10">
    <location>
        <begin position="356"/>
        <end position="389"/>
    </location>
</feature>
<dbReference type="Pfam" id="PF13181">
    <property type="entry name" value="TPR_8"/>
    <property type="match status" value="1"/>
</dbReference>
<dbReference type="AlphaFoldDB" id="A0A9W7ZWT9"/>
<keyword evidence="3" id="KW-0677">Repeat</keyword>
<comment type="similarity">
    <text evidence="9">Belongs to the Tom70 family.</text>
</comment>
<evidence type="ECO:0000256" key="6">
    <source>
        <dbReference type="ARBA" id="ARBA00022989"/>
    </source>
</evidence>
<evidence type="ECO:0000313" key="12">
    <source>
        <dbReference type="EMBL" id="KAJ1917790.1"/>
    </source>
</evidence>
<evidence type="ECO:0000313" key="13">
    <source>
        <dbReference type="Proteomes" id="UP001150569"/>
    </source>
</evidence>
<dbReference type="GO" id="GO:0030150">
    <property type="term" value="P:protein import into mitochondrial matrix"/>
    <property type="evidence" value="ECO:0007669"/>
    <property type="project" value="TreeGrafter"/>
</dbReference>
<dbReference type="PANTHER" id="PTHR46208">
    <property type="entry name" value="MITOCHONDRIAL IMPORT RECEPTOR SUBUNIT TOM70"/>
    <property type="match status" value="1"/>
</dbReference>
<evidence type="ECO:0000256" key="2">
    <source>
        <dbReference type="ARBA" id="ARBA00022692"/>
    </source>
</evidence>
<reference evidence="12" key="1">
    <citation type="submission" date="2022-07" db="EMBL/GenBank/DDBJ databases">
        <title>Phylogenomic reconstructions and comparative analyses of Kickxellomycotina fungi.</title>
        <authorList>
            <person name="Reynolds N.K."/>
            <person name="Stajich J.E."/>
            <person name="Barry K."/>
            <person name="Grigoriev I.V."/>
            <person name="Crous P."/>
            <person name="Smith M.E."/>
        </authorList>
    </citation>
    <scope>NUCLEOTIDE SEQUENCE</scope>
    <source>
        <strain evidence="12">RSA 861</strain>
    </source>
</reference>
<evidence type="ECO:0000256" key="8">
    <source>
        <dbReference type="ARBA" id="ARBA00023136"/>
    </source>
</evidence>
<dbReference type="GO" id="GO:0045039">
    <property type="term" value="P:protein insertion into mitochondrial inner membrane"/>
    <property type="evidence" value="ECO:0007669"/>
    <property type="project" value="TreeGrafter"/>
</dbReference>
<dbReference type="Pfam" id="PF14559">
    <property type="entry name" value="TPR_19"/>
    <property type="match status" value="1"/>
</dbReference>
<feature type="compositionally biased region" description="Basic residues" evidence="11">
    <location>
        <begin position="84"/>
        <end position="95"/>
    </location>
</feature>
<dbReference type="InterPro" id="IPR011990">
    <property type="entry name" value="TPR-like_helical_dom_sf"/>
</dbReference>
<feature type="repeat" description="TPR" evidence="10">
    <location>
        <begin position="459"/>
        <end position="492"/>
    </location>
</feature>
<dbReference type="GO" id="GO:0008320">
    <property type="term" value="F:protein transmembrane transporter activity"/>
    <property type="evidence" value="ECO:0007669"/>
    <property type="project" value="TreeGrafter"/>
</dbReference>
<comment type="caution">
    <text evidence="12">The sequence shown here is derived from an EMBL/GenBank/DDBJ whole genome shotgun (WGS) entry which is preliminary data.</text>
</comment>
<name>A0A9W7ZWT9_9FUNG</name>
<dbReference type="Gene3D" id="1.25.40.10">
    <property type="entry name" value="Tetratricopeptide repeat domain"/>
    <property type="match status" value="2"/>
</dbReference>